<gene>
    <name evidence="3" type="ORF">BpHYR1_034088</name>
</gene>
<dbReference type="PANTHER" id="PTHR22426:SF2">
    <property type="entry name" value="ARGININE_SERINE-RICH COILED-COIL PROTEIN 2"/>
    <property type="match status" value="1"/>
</dbReference>
<evidence type="ECO:0000313" key="3">
    <source>
        <dbReference type="EMBL" id="RMZ99431.1"/>
    </source>
</evidence>
<dbReference type="STRING" id="10195.A0A3M7PJX8"/>
<reference evidence="3 4" key="1">
    <citation type="journal article" date="2018" name="Sci. Rep.">
        <title>Genomic signatures of local adaptation to the degree of environmental predictability in rotifers.</title>
        <authorList>
            <person name="Franch-Gras L."/>
            <person name="Hahn C."/>
            <person name="Garcia-Roger E.M."/>
            <person name="Carmona M.J."/>
            <person name="Serra M."/>
            <person name="Gomez A."/>
        </authorList>
    </citation>
    <scope>NUCLEOTIDE SEQUENCE [LARGE SCALE GENOMIC DNA]</scope>
    <source>
        <strain evidence="3">HYR1</strain>
    </source>
</reference>
<feature type="compositionally biased region" description="Basic and acidic residues" evidence="1">
    <location>
        <begin position="65"/>
        <end position="77"/>
    </location>
</feature>
<organism evidence="3 4">
    <name type="scientific">Brachionus plicatilis</name>
    <name type="common">Marine rotifer</name>
    <name type="synonym">Brachionus muelleri</name>
    <dbReference type="NCBI Taxonomy" id="10195"/>
    <lineage>
        <taxon>Eukaryota</taxon>
        <taxon>Metazoa</taxon>
        <taxon>Spiralia</taxon>
        <taxon>Gnathifera</taxon>
        <taxon>Rotifera</taxon>
        <taxon>Eurotatoria</taxon>
        <taxon>Monogononta</taxon>
        <taxon>Pseudotrocha</taxon>
        <taxon>Ploima</taxon>
        <taxon>Brachionidae</taxon>
        <taxon>Brachionus</taxon>
    </lineage>
</organism>
<dbReference type="PANTHER" id="PTHR22426">
    <property type="entry name" value="ARGININE_SERINE-RICH COILED-COIL PROTEIN 2"/>
    <property type="match status" value="1"/>
</dbReference>
<protein>
    <submittedName>
        <fullName evidence="3">Arginine serine-rich coiled-coil 2 isoform X2</fullName>
    </submittedName>
</protein>
<feature type="region of interest" description="Disordered" evidence="1">
    <location>
        <begin position="1"/>
        <end position="140"/>
    </location>
</feature>
<dbReference type="AlphaFoldDB" id="A0A3M7PJX8"/>
<dbReference type="EMBL" id="REGN01010216">
    <property type="protein sequence ID" value="RMZ99431.1"/>
    <property type="molecule type" value="Genomic_DNA"/>
</dbReference>
<proteinExistence type="predicted"/>
<accession>A0A3M7PJX8</accession>
<dbReference type="OrthoDB" id="1928974at2759"/>
<keyword evidence="4" id="KW-1185">Reference proteome</keyword>
<feature type="domain" description="Small acidic protein-like" evidence="2">
    <location>
        <begin position="232"/>
        <end position="292"/>
    </location>
</feature>
<comment type="caution">
    <text evidence="3">The sequence shown here is derived from an EMBL/GenBank/DDBJ whole genome shotgun (WGS) entry which is preliminary data.</text>
</comment>
<dbReference type="Pfam" id="PF15477">
    <property type="entry name" value="SMAP"/>
    <property type="match status" value="1"/>
</dbReference>
<feature type="compositionally biased region" description="Basic residues" evidence="1">
    <location>
        <begin position="78"/>
        <end position="87"/>
    </location>
</feature>
<dbReference type="Proteomes" id="UP000276133">
    <property type="component" value="Unassembled WGS sequence"/>
</dbReference>
<sequence length="311" mass="37064">MEKKYNFDKELDESENDSKTTRKTSSEKEQRGPKRYEKSDKMKDEEFKRKRERSRESKNRRQKESHKERHKQNEKELKHRKSFRSRSRSSSDQDSRKRSRSRHGRRDLDPHSSRYHKDRSRSREHKRRSRREHKDDFVDPVDKKTQEILREIEIPKEIRKNRDLVTKYQADQLKKKAEEMTGVKIPTFYNTSNINPLVLAEQQRKRKLLWSKSKDNENTSTKLVGEAIVKGQDEKTAEKFRKLMGIKSTGELNDPKSTANIQSMQQKAFDSLDKEYEYARVTTHLNRGKGLGFASHAANLLLDANQRLQFQ</sequence>
<feature type="compositionally biased region" description="Basic and acidic residues" evidence="1">
    <location>
        <begin position="16"/>
        <end position="59"/>
    </location>
</feature>
<name>A0A3M7PJX8_BRAPC</name>
<evidence type="ECO:0000313" key="4">
    <source>
        <dbReference type="Proteomes" id="UP000276133"/>
    </source>
</evidence>
<dbReference type="InterPro" id="IPR028124">
    <property type="entry name" value="SMAP_dom"/>
</dbReference>
<evidence type="ECO:0000259" key="2">
    <source>
        <dbReference type="Pfam" id="PF15477"/>
    </source>
</evidence>
<feature type="compositionally biased region" description="Basic residues" evidence="1">
    <location>
        <begin position="113"/>
        <end position="131"/>
    </location>
</feature>
<evidence type="ECO:0000256" key="1">
    <source>
        <dbReference type="SAM" id="MobiDB-lite"/>
    </source>
</evidence>